<dbReference type="NCBIfam" id="TIGR01640">
    <property type="entry name" value="F_box_assoc_1"/>
    <property type="match status" value="1"/>
</dbReference>
<protein>
    <submittedName>
        <fullName evidence="3">F-box/kelch-repeat protein At3g23880 family</fullName>
    </submittedName>
</protein>
<evidence type="ECO:0000256" key="1">
    <source>
        <dbReference type="SAM" id="Phobius"/>
    </source>
</evidence>
<evidence type="ECO:0000313" key="4">
    <source>
        <dbReference type="Proteomes" id="UP000075243"/>
    </source>
</evidence>
<gene>
    <name evidence="3" type="ORF">KK1_039663</name>
</gene>
<keyword evidence="1" id="KW-0472">Membrane</keyword>
<feature type="transmembrane region" description="Helical" evidence="1">
    <location>
        <begin position="203"/>
        <end position="221"/>
    </location>
</feature>
<keyword evidence="1" id="KW-1133">Transmembrane helix</keyword>
<feature type="domain" description="F-box associated beta-propeller type 1" evidence="2">
    <location>
        <begin position="42"/>
        <end position="161"/>
    </location>
</feature>
<proteinExistence type="predicted"/>
<dbReference type="InterPro" id="IPR006527">
    <property type="entry name" value="F-box-assoc_dom_typ1"/>
</dbReference>
<evidence type="ECO:0000259" key="2">
    <source>
        <dbReference type="Pfam" id="PF07734"/>
    </source>
</evidence>
<dbReference type="EMBL" id="KQ483943">
    <property type="protein sequence ID" value="KYP39042.1"/>
    <property type="molecule type" value="Genomic_DNA"/>
</dbReference>
<keyword evidence="4" id="KW-1185">Reference proteome</keyword>
<evidence type="ECO:0000313" key="3">
    <source>
        <dbReference type="EMBL" id="KYP39042.1"/>
    </source>
</evidence>
<sequence length="225" mass="25286">MHYDLAVDQNKIAKKIMFFSCFVNEIVSVDVTKPLVAPDATCILRSPLGNSIRYSKIVGTCRGMVLISVPTSMLIWNPSTGFTRSFCPWSATTIAICGDVFGMNLYGFGYDRSEDNYVVLQIYLSKRDTSHRALLYSVKHDSWRDFEDDSLSTITHPSVSVQIIMLSFKFILVNVIHPIVLCCILSIMIHGGISKMTPEFREYILLGVVFTPVSGFVVGNVREFF</sequence>
<keyword evidence="1" id="KW-0812">Transmembrane</keyword>
<feature type="transmembrane region" description="Helical" evidence="1">
    <location>
        <begin position="170"/>
        <end position="191"/>
    </location>
</feature>
<dbReference type="Gramene" id="C.cajan_37808.t">
    <property type="protein sequence ID" value="C.cajan_37808.t.cds1"/>
    <property type="gene ID" value="C.cajan_37808"/>
</dbReference>
<reference evidence="3" key="1">
    <citation type="journal article" date="2012" name="Nat. Biotechnol.">
        <title>Draft genome sequence of pigeonpea (Cajanus cajan), an orphan legume crop of resource-poor farmers.</title>
        <authorList>
            <person name="Varshney R.K."/>
            <person name="Chen W."/>
            <person name="Li Y."/>
            <person name="Bharti A.K."/>
            <person name="Saxena R.K."/>
            <person name="Schlueter J.A."/>
            <person name="Donoghue M.T."/>
            <person name="Azam S."/>
            <person name="Fan G."/>
            <person name="Whaley A.M."/>
            <person name="Farmer A.D."/>
            <person name="Sheridan J."/>
            <person name="Iwata A."/>
            <person name="Tuteja R."/>
            <person name="Penmetsa R.V."/>
            <person name="Wu W."/>
            <person name="Upadhyaya H.D."/>
            <person name="Yang S.P."/>
            <person name="Shah T."/>
            <person name="Saxena K.B."/>
            <person name="Michael T."/>
            <person name="McCombie W.R."/>
            <person name="Yang B."/>
            <person name="Zhang G."/>
            <person name="Yang H."/>
            <person name="Wang J."/>
            <person name="Spillane C."/>
            <person name="Cook D.R."/>
            <person name="May G.D."/>
            <person name="Xu X."/>
            <person name="Jackson S.A."/>
        </authorList>
    </citation>
    <scope>NUCLEOTIDE SEQUENCE [LARGE SCALE GENOMIC DNA]</scope>
</reference>
<dbReference type="AlphaFoldDB" id="A0A151R928"/>
<dbReference type="Proteomes" id="UP000075243">
    <property type="component" value="Unassembled WGS sequence"/>
</dbReference>
<name>A0A151R928_CAJCA</name>
<accession>A0A151R928</accession>
<dbReference type="InterPro" id="IPR017451">
    <property type="entry name" value="F-box-assoc_interact_dom"/>
</dbReference>
<dbReference type="Pfam" id="PF07734">
    <property type="entry name" value="FBA_1"/>
    <property type="match status" value="1"/>
</dbReference>
<organism evidence="3 4">
    <name type="scientific">Cajanus cajan</name>
    <name type="common">Pigeon pea</name>
    <name type="synonym">Cajanus indicus</name>
    <dbReference type="NCBI Taxonomy" id="3821"/>
    <lineage>
        <taxon>Eukaryota</taxon>
        <taxon>Viridiplantae</taxon>
        <taxon>Streptophyta</taxon>
        <taxon>Embryophyta</taxon>
        <taxon>Tracheophyta</taxon>
        <taxon>Spermatophyta</taxon>
        <taxon>Magnoliopsida</taxon>
        <taxon>eudicotyledons</taxon>
        <taxon>Gunneridae</taxon>
        <taxon>Pentapetalae</taxon>
        <taxon>rosids</taxon>
        <taxon>fabids</taxon>
        <taxon>Fabales</taxon>
        <taxon>Fabaceae</taxon>
        <taxon>Papilionoideae</taxon>
        <taxon>50 kb inversion clade</taxon>
        <taxon>NPAAA clade</taxon>
        <taxon>indigoferoid/millettioid clade</taxon>
        <taxon>Phaseoleae</taxon>
        <taxon>Cajanus</taxon>
    </lineage>
</organism>